<accession>A0ABX5YRT2</accession>
<dbReference type="SUPFAM" id="SSF88659">
    <property type="entry name" value="Sigma3 and sigma4 domains of RNA polymerase sigma factors"/>
    <property type="match status" value="1"/>
</dbReference>
<dbReference type="Pfam" id="PF08281">
    <property type="entry name" value="Sigma70_r4_2"/>
    <property type="match status" value="1"/>
</dbReference>
<protein>
    <submittedName>
        <fullName evidence="7">RNA polymerase sigma factor SigM</fullName>
    </submittedName>
</protein>
<dbReference type="InterPro" id="IPR014284">
    <property type="entry name" value="RNA_pol_sigma-70_dom"/>
</dbReference>
<evidence type="ECO:0000313" key="8">
    <source>
        <dbReference type="Proteomes" id="UP000322887"/>
    </source>
</evidence>
<dbReference type="PANTHER" id="PTHR43133:SF51">
    <property type="entry name" value="RNA POLYMERASE SIGMA FACTOR"/>
    <property type="match status" value="1"/>
</dbReference>
<dbReference type="PANTHER" id="PTHR43133">
    <property type="entry name" value="RNA POLYMERASE ECF-TYPE SIGMA FACTO"/>
    <property type="match status" value="1"/>
</dbReference>
<keyword evidence="4" id="KW-0804">Transcription</keyword>
<dbReference type="InterPro" id="IPR039425">
    <property type="entry name" value="RNA_pol_sigma-70-like"/>
</dbReference>
<feature type="compositionally biased region" description="Polar residues" evidence="5">
    <location>
        <begin position="86"/>
        <end position="101"/>
    </location>
</feature>
<evidence type="ECO:0000256" key="3">
    <source>
        <dbReference type="ARBA" id="ARBA00023082"/>
    </source>
</evidence>
<evidence type="ECO:0000256" key="2">
    <source>
        <dbReference type="ARBA" id="ARBA00023015"/>
    </source>
</evidence>
<sequence>MCPVCQLHKMNHAADRFYFTSGILNRTSDFTFETESLFLCWNYHDETISMNVPDFSLLDDPPSDAPTKRAPQVHQVDRDQRKEQTQKTGKAHSTSGRNSETVEYNEREFIQRLLQRDQRSWDEFLSRYNKLIVSRILAACRECGNSPRPDLVEECGAEVMAVLFQGDLSSLRQFKGRSKLSTWLAVIVRRTTLDVLRRQRKASEKICPNDSQFDIATVPDTLPENALDDPAREHKHLQDCMAQLKDGDRRALELYFDQKLSYAEIGRQLCISENAVGPKLHRAQQRLKKIMQSGKRES</sequence>
<evidence type="ECO:0000256" key="4">
    <source>
        <dbReference type="ARBA" id="ARBA00023163"/>
    </source>
</evidence>
<evidence type="ECO:0000256" key="5">
    <source>
        <dbReference type="SAM" id="MobiDB-lite"/>
    </source>
</evidence>
<proteinExistence type="inferred from homology"/>
<dbReference type="NCBIfam" id="TIGR02937">
    <property type="entry name" value="sigma70-ECF"/>
    <property type="match status" value="1"/>
</dbReference>
<evidence type="ECO:0000313" key="7">
    <source>
        <dbReference type="EMBL" id="QEG18461.1"/>
    </source>
</evidence>
<dbReference type="InterPro" id="IPR036388">
    <property type="entry name" value="WH-like_DNA-bd_sf"/>
</dbReference>
<evidence type="ECO:0000259" key="6">
    <source>
        <dbReference type="Pfam" id="PF08281"/>
    </source>
</evidence>
<dbReference type="Gene3D" id="1.10.1740.10">
    <property type="match status" value="1"/>
</dbReference>
<organism evidence="7 8">
    <name type="scientific">Gimesia maris</name>
    <dbReference type="NCBI Taxonomy" id="122"/>
    <lineage>
        <taxon>Bacteria</taxon>
        <taxon>Pseudomonadati</taxon>
        <taxon>Planctomycetota</taxon>
        <taxon>Planctomycetia</taxon>
        <taxon>Planctomycetales</taxon>
        <taxon>Planctomycetaceae</taxon>
        <taxon>Gimesia</taxon>
    </lineage>
</organism>
<dbReference type="InterPro" id="IPR013324">
    <property type="entry name" value="RNA_pol_sigma_r3/r4-like"/>
</dbReference>
<name>A0ABX5YRT2_9PLAN</name>
<keyword evidence="8" id="KW-1185">Reference proteome</keyword>
<dbReference type="SUPFAM" id="SSF88946">
    <property type="entry name" value="Sigma2 domain of RNA polymerase sigma factors"/>
    <property type="match status" value="1"/>
</dbReference>
<feature type="compositionally biased region" description="Basic and acidic residues" evidence="5">
    <location>
        <begin position="75"/>
        <end position="85"/>
    </location>
</feature>
<dbReference type="EMBL" id="CP042910">
    <property type="protein sequence ID" value="QEG18461.1"/>
    <property type="molecule type" value="Genomic_DNA"/>
</dbReference>
<feature type="domain" description="RNA polymerase sigma factor 70 region 4 type 2" evidence="6">
    <location>
        <begin position="237"/>
        <end position="286"/>
    </location>
</feature>
<dbReference type="CDD" id="cd06171">
    <property type="entry name" value="Sigma70_r4"/>
    <property type="match status" value="1"/>
</dbReference>
<evidence type="ECO:0000256" key="1">
    <source>
        <dbReference type="ARBA" id="ARBA00010641"/>
    </source>
</evidence>
<dbReference type="Proteomes" id="UP000322887">
    <property type="component" value="Chromosome"/>
</dbReference>
<dbReference type="InterPro" id="IPR013325">
    <property type="entry name" value="RNA_pol_sigma_r2"/>
</dbReference>
<dbReference type="Gene3D" id="1.10.10.10">
    <property type="entry name" value="Winged helix-like DNA-binding domain superfamily/Winged helix DNA-binding domain"/>
    <property type="match status" value="1"/>
</dbReference>
<feature type="region of interest" description="Disordered" evidence="5">
    <location>
        <begin position="55"/>
        <end position="101"/>
    </location>
</feature>
<keyword evidence="3" id="KW-0731">Sigma factor</keyword>
<comment type="similarity">
    <text evidence="1">Belongs to the sigma-70 factor family. ECF subfamily.</text>
</comment>
<reference evidence="7 8" key="1">
    <citation type="submission" date="2019-08" db="EMBL/GenBank/DDBJ databases">
        <title>Deep-cultivation of Planctomycetes and their phenomic and genomic characterization uncovers novel biology.</title>
        <authorList>
            <person name="Wiegand S."/>
            <person name="Jogler M."/>
            <person name="Boedeker C."/>
            <person name="Pinto D."/>
            <person name="Vollmers J."/>
            <person name="Rivas-Marin E."/>
            <person name="Kohn T."/>
            <person name="Peeters S.H."/>
            <person name="Heuer A."/>
            <person name="Rast P."/>
            <person name="Oberbeckmann S."/>
            <person name="Bunk B."/>
            <person name="Jeske O."/>
            <person name="Meyerdierks A."/>
            <person name="Storesund J.E."/>
            <person name="Kallscheuer N."/>
            <person name="Luecker S."/>
            <person name="Lage O.M."/>
            <person name="Pohl T."/>
            <person name="Merkel B.J."/>
            <person name="Hornburger P."/>
            <person name="Mueller R.-W."/>
            <person name="Bruemmer F."/>
            <person name="Labrenz M."/>
            <person name="Spormann A.M."/>
            <person name="Op den Camp H."/>
            <person name="Overmann J."/>
            <person name="Amann R."/>
            <person name="Jetten M.S.M."/>
            <person name="Mascher T."/>
            <person name="Medema M.H."/>
            <person name="Devos D.P."/>
            <person name="Kaster A.-K."/>
            <person name="Ovreas L."/>
            <person name="Rohde M."/>
            <person name="Galperin M.Y."/>
            <person name="Jogler C."/>
        </authorList>
    </citation>
    <scope>NUCLEOTIDE SEQUENCE [LARGE SCALE GENOMIC DNA]</scope>
    <source>
        <strain evidence="7 8">DSM 8797</strain>
    </source>
</reference>
<gene>
    <name evidence="7" type="primary">sigM_2</name>
    <name evidence="7" type="ORF">GmarT_43500</name>
</gene>
<dbReference type="InterPro" id="IPR013249">
    <property type="entry name" value="RNA_pol_sigma70_r4_t2"/>
</dbReference>
<keyword evidence="2" id="KW-0805">Transcription regulation</keyword>